<dbReference type="GO" id="GO:0032259">
    <property type="term" value="P:methylation"/>
    <property type="evidence" value="ECO:0007669"/>
    <property type="project" value="UniProtKB-KW"/>
</dbReference>
<dbReference type="GO" id="GO:0008168">
    <property type="term" value="F:methyltransferase activity"/>
    <property type="evidence" value="ECO:0007669"/>
    <property type="project" value="UniProtKB-KW"/>
</dbReference>
<evidence type="ECO:0000313" key="3">
    <source>
        <dbReference type="Proteomes" id="UP000179769"/>
    </source>
</evidence>
<dbReference type="AlphaFoldDB" id="A0A1S1PSQ9"/>
<proteinExistence type="predicted"/>
<evidence type="ECO:0000259" key="1">
    <source>
        <dbReference type="Pfam" id="PF08242"/>
    </source>
</evidence>
<feature type="domain" description="Methyltransferase type 12" evidence="1">
    <location>
        <begin position="37"/>
        <end position="131"/>
    </location>
</feature>
<dbReference type="PANTHER" id="PTHR43861:SF1">
    <property type="entry name" value="TRANS-ACONITATE 2-METHYLTRANSFERASE"/>
    <property type="match status" value="1"/>
</dbReference>
<dbReference type="Gene3D" id="3.40.50.150">
    <property type="entry name" value="Vaccinia Virus protein VP39"/>
    <property type="match status" value="1"/>
</dbReference>
<dbReference type="InterPro" id="IPR013217">
    <property type="entry name" value="Methyltransf_12"/>
</dbReference>
<dbReference type="PANTHER" id="PTHR43861">
    <property type="entry name" value="TRANS-ACONITATE 2-METHYLTRANSFERASE-RELATED"/>
    <property type="match status" value="1"/>
</dbReference>
<dbReference type="CDD" id="cd02440">
    <property type="entry name" value="AdoMet_MTases"/>
    <property type="match status" value="1"/>
</dbReference>
<accession>A0A1S1PSQ9</accession>
<evidence type="ECO:0000313" key="2">
    <source>
        <dbReference type="EMBL" id="OHV24347.1"/>
    </source>
</evidence>
<keyword evidence="2" id="KW-0808">Transferase</keyword>
<keyword evidence="2" id="KW-0489">Methyltransferase</keyword>
<keyword evidence="3" id="KW-1185">Reference proteome</keyword>
<protein>
    <submittedName>
        <fullName evidence="2">Trans-aconitate methyltransferase</fullName>
    </submittedName>
</protein>
<dbReference type="InterPro" id="IPR029063">
    <property type="entry name" value="SAM-dependent_MTases_sf"/>
</dbReference>
<name>A0A1S1PSQ9_9ACTN</name>
<gene>
    <name evidence="2" type="ORF">BBK14_05665</name>
</gene>
<reference evidence="3" key="1">
    <citation type="submission" date="2016-07" db="EMBL/GenBank/DDBJ databases">
        <title>Frankia sp. NRRL B-16219 Genome sequencing.</title>
        <authorList>
            <person name="Ghodhbane-Gtari F."/>
            <person name="Swanson E."/>
            <person name="Gueddou A."/>
            <person name="Louati M."/>
            <person name="Nouioui I."/>
            <person name="Hezbri K."/>
            <person name="Abebe-Akele F."/>
            <person name="Simpson S."/>
            <person name="Morris K."/>
            <person name="Thomas K."/>
            <person name="Gtari M."/>
            <person name="Tisa L.S."/>
        </authorList>
    </citation>
    <scope>NUCLEOTIDE SEQUENCE [LARGE SCALE GENOMIC DNA]</scope>
    <source>
        <strain evidence="3">NRRL B-16219</strain>
    </source>
</reference>
<dbReference type="OrthoDB" id="9777638at2"/>
<dbReference type="Proteomes" id="UP000179769">
    <property type="component" value="Unassembled WGS sequence"/>
</dbReference>
<dbReference type="EMBL" id="MAXA01000235">
    <property type="protein sequence ID" value="OHV24347.1"/>
    <property type="molecule type" value="Genomic_DNA"/>
</dbReference>
<dbReference type="RefSeq" id="WP_071065527.1">
    <property type="nucleotide sequence ID" value="NZ_MAXA01000235.1"/>
</dbReference>
<dbReference type="Pfam" id="PF08242">
    <property type="entry name" value="Methyltransf_12"/>
    <property type="match status" value="1"/>
</dbReference>
<sequence length="246" mass="26355">MAWEWDAAAYGRLRLPHELWGQRTLARLALTGSETVLDAGCGTGRDTAALLEALPRGRVIAVDASASMLDQLRARLPDTERLTILAADLLDPLPIAGPVDAVLSVAVLHWIADHQRVFDNLAAILRPGGRLSVDCGGHGNIASVQAALAAVLGEVPQVWNFAAPAETERRLAAAGFVDIEARLRAETAQFDGPAALHDYLETVVLGAHLVRLGADERAAFVRAVAERLPRPAIDYVRLEVHARRAA</sequence>
<dbReference type="SUPFAM" id="SSF53335">
    <property type="entry name" value="S-adenosyl-L-methionine-dependent methyltransferases"/>
    <property type="match status" value="1"/>
</dbReference>
<organism evidence="2 3">
    <name type="scientific">Parafrankia soli</name>
    <dbReference type="NCBI Taxonomy" id="2599596"/>
    <lineage>
        <taxon>Bacteria</taxon>
        <taxon>Bacillati</taxon>
        <taxon>Actinomycetota</taxon>
        <taxon>Actinomycetes</taxon>
        <taxon>Frankiales</taxon>
        <taxon>Frankiaceae</taxon>
        <taxon>Parafrankia</taxon>
    </lineage>
</organism>
<comment type="caution">
    <text evidence="2">The sequence shown here is derived from an EMBL/GenBank/DDBJ whole genome shotgun (WGS) entry which is preliminary data.</text>
</comment>